<dbReference type="EMBL" id="JO844934">
    <property type="protein sequence ID" value="AEO36551.1"/>
    <property type="molecule type" value="mRNA"/>
</dbReference>
<name>G3MST3_AMBMU</name>
<evidence type="ECO:0000256" key="1">
    <source>
        <dbReference type="SAM" id="SignalP"/>
    </source>
</evidence>
<dbReference type="AlphaFoldDB" id="G3MST3"/>
<keyword evidence="1" id="KW-0732">Signal</keyword>
<feature type="chain" id="PRO_5003447428" description="Single domain-containing protein" evidence="1">
    <location>
        <begin position="19"/>
        <end position="96"/>
    </location>
</feature>
<accession>G3MST3</accession>
<evidence type="ECO:0000313" key="2">
    <source>
        <dbReference type="EMBL" id="AEO36551.1"/>
    </source>
</evidence>
<evidence type="ECO:0008006" key="3">
    <source>
        <dbReference type="Google" id="ProtNLM"/>
    </source>
</evidence>
<feature type="signal peptide" evidence="1">
    <location>
        <begin position="1"/>
        <end position="18"/>
    </location>
</feature>
<organism evidence="2">
    <name type="scientific">Amblyomma maculatum</name>
    <name type="common">Gulf Coast tick</name>
    <dbReference type="NCBI Taxonomy" id="34609"/>
    <lineage>
        <taxon>Eukaryota</taxon>
        <taxon>Metazoa</taxon>
        <taxon>Ecdysozoa</taxon>
        <taxon>Arthropoda</taxon>
        <taxon>Chelicerata</taxon>
        <taxon>Arachnida</taxon>
        <taxon>Acari</taxon>
        <taxon>Parasitiformes</taxon>
        <taxon>Ixodida</taxon>
        <taxon>Ixodoidea</taxon>
        <taxon>Ixodidae</taxon>
        <taxon>Amblyomminae</taxon>
        <taxon>Amblyomma</taxon>
    </lineage>
</organism>
<reference evidence="2" key="1">
    <citation type="journal article" date="2011" name="PLoS ONE">
        <title>A deep insight into the sialotranscriptome of the gulf coast tick, Amblyomma maculatum.</title>
        <authorList>
            <person name="Karim S."/>
            <person name="Singh P."/>
            <person name="Ribeiro J.M."/>
        </authorList>
    </citation>
    <scope>NUCLEOTIDE SEQUENCE</scope>
    <source>
        <tissue evidence="2">Salivary gland</tissue>
    </source>
</reference>
<proteinExistence type="evidence at transcript level"/>
<sequence length="96" mass="10367">MRSLAVSLVVFMALAVLAAHGKKQGKEGKCKHHDQMIKEGETVTLQAPCEQVKCEDGKVQVLKTCPHSGGDACTYVKKVKKSGLSCCPMPLIECHD</sequence>
<protein>
    <recommendedName>
        <fullName evidence="3">Single domain-containing protein</fullName>
    </recommendedName>
</protein>